<protein>
    <submittedName>
        <fullName evidence="11">Amino acid permease</fullName>
    </submittedName>
</protein>
<feature type="domain" description="Amino acid permease/ SLC12A" evidence="10">
    <location>
        <begin position="56"/>
        <end position="489"/>
    </location>
</feature>
<dbReference type="InterPro" id="IPR004840">
    <property type="entry name" value="Amino_acid_permease_CS"/>
</dbReference>
<evidence type="ECO:0000256" key="4">
    <source>
        <dbReference type="ARBA" id="ARBA00022692"/>
    </source>
</evidence>
<evidence type="ECO:0000256" key="8">
    <source>
        <dbReference type="SAM" id="MobiDB-lite"/>
    </source>
</evidence>
<comment type="subcellular location">
    <subcellularLocation>
        <location evidence="1">Cell membrane</location>
        <topology evidence="1">Multi-pass membrane protein</topology>
    </subcellularLocation>
</comment>
<feature type="transmembrane region" description="Helical" evidence="9">
    <location>
        <begin position="165"/>
        <end position="186"/>
    </location>
</feature>
<evidence type="ECO:0000256" key="3">
    <source>
        <dbReference type="ARBA" id="ARBA00022475"/>
    </source>
</evidence>
<dbReference type="InterPro" id="IPR004841">
    <property type="entry name" value="AA-permease/SLC12A_dom"/>
</dbReference>
<gene>
    <name evidence="11" type="ORF">GCM10023353_27520</name>
</gene>
<dbReference type="Proteomes" id="UP001500839">
    <property type="component" value="Unassembled WGS sequence"/>
</dbReference>
<accession>A0ABP9CVJ9</accession>
<feature type="region of interest" description="Disordered" evidence="8">
    <location>
        <begin position="1"/>
        <end position="47"/>
    </location>
</feature>
<dbReference type="PANTHER" id="PTHR43495:SF2">
    <property type="entry name" value="D-SERINE_D-ALANINE_GLYCINE TRANSPORTER"/>
    <property type="match status" value="1"/>
</dbReference>
<feature type="transmembrane region" description="Helical" evidence="9">
    <location>
        <begin position="314"/>
        <end position="339"/>
    </location>
</feature>
<dbReference type="Gene3D" id="1.20.1740.10">
    <property type="entry name" value="Amino acid/polyamine transporter I"/>
    <property type="match status" value="1"/>
</dbReference>
<feature type="transmembrane region" description="Helical" evidence="9">
    <location>
        <begin position="238"/>
        <end position="263"/>
    </location>
</feature>
<dbReference type="EMBL" id="BAABKQ010000001">
    <property type="protein sequence ID" value="GAA4818729.1"/>
    <property type="molecule type" value="Genomic_DNA"/>
</dbReference>
<dbReference type="PIRSF" id="PIRSF006060">
    <property type="entry name" value="AA_transporter"/>
    <property type="match status" value="1"/>
</dbReference>
<evidence type="ECO:0000313" key="12">
    <source>
        <dbReference type="Proteomes" id="UP001500839"/>
    </source>
</evidence>
<evidence type="ECO:0000256" key="9">
    <source>
        <dbReference type="SAM" id="Phobius"/>
    </source>
</evidence>
<proteinExistence type="predicted"/>
<evidence type="ECO:0000256" key="6">
    <source>
        <dbReference type="ARBA" id="ARBA00022989"/>
    </source>
</evidence>
<keyword evidence="12" id="KW-1185">Reference proteome</keyword>
<organism evidence="11 12">
    <name type="scientific">Tomitella cavernea</name>
    <dbReference type="NCBI Taxonomy" id="1387982"/>
    <lineage>
        <taxon>Bacteria</taxon>
        <taxon>Bacillati</taxon>
        <taxon>Actinomycetota</taxon>
        <taxon>Actinomycetes</taxon>
        <taxon>Mycobacteriales</taxon>
        <taxon>Tomitella</taxon>
    </lineage>
</organism>
<keyword evidence="3" id="KW-1003">Cell membrane</keyword>
<evidence type="ECO:0000313" key="11">
    <source>
        <dbReference type="EMBL" id="GAA4818729.1"/>
    </source>
</evidence>
<feature type="transmembrane region" description="Helical" evidence="9">
    <location>
        <begin position="284"/>
        <end position="302"/>
    </location>
</feature>
<evidence type="ECO:0000256" key="5">
    <source>
        <dbReference type="ARBA" id="ARBA00022970"/>
    </source>
</evidence>
<keyword evidence="2" id="KW-0813">Transport</keyword>
<feature type="transmembrane region" description="Helical" evidence="9">
    <location>
        <begin position="80"/>
        <end position="100"/>
    </location>
</feature>
<evidence type="ECO:0000259" key="10">
    <source>
        <dbReference type="Pfam" id="PF00324"/>
    </source>
</evidence>
<keyword evidence="4 9" id="KW-0812">Transmembrane</keyword>
<dbReference type="PANTHER" id="PTHR43495">
    <property type="entry name" value="GABA PERMEASE"/>
    <property type="match status" value="1"/>
</dbReference>
<feature type="transmembrane region" description="Helical" evidence="9">
    <location>
        <begin position="198"/>
        <end position="218"/>
    </location>
</feature>
<evidence type="ECO:0000256" key="2">
    <source>
        <dbReference type="ARBA" id="ARBA00022448"/>
    </source>
</evidence>
<keyword evidence="7 9" id="KW-0472">Membrane</keyword>
<feature type="transmembrane region" description="Helical" evidence="9">
    <location>
        <begin position="399"/>
        <end position="418"/>
    </location>
</feature>
<evidence type="ECO:0000256" key="7">
    <source>
        <dbReference type="ARBA" id="ARBA00023136"/>
    </source>
</evidence>
<sequence length="499" mass="52684">MRATSEAGVCEARSPAGDNASHDRHGLGGMTDTATEASPAPPERRRGLQRGLSTRHINFIALGSAIGTGLFYGSSESIQAAGPAVLVAYIIGGAVVYSVLRSLGEMAVSDPVAGSFGEYARKHLGPLAGFVTGWTYVFEMVIVCIADVTAFGVYMGLWFPDVPRWIWVLAIVLLLGAVNLVSVKVYGELEFWFTIVKIFAIVAMIAGGAAIIVFGFGMDDGATGMSNLWADGGFAPHGVGGVIASLAIVMFAFGGTEIIGLTAGEAQNPEKAIPRAVNTVPLRVLLFYVLALGVIMAIMPWSRVDSESSPFVSIFTSLGMPAAATVLNVVLITAALSAINSDIFGAGRMMFGMAEQRHAPAALGRLTRGGVPWVTVVLMVAALLVGVVVNYLIPDRVFVVIASIATFATVWVWLMIVASQVAARRRMTPEQRAALRFPVPLWPVAPAATIAFIVFVCGVLAYFPDTRVAIIVGAVWLALLAVAYRLWVRPRGRVTSAAG</sequence>
<evidence type="ECO:0000256" key="1">
    <source>
        <dbReference type="ARBA" id="ARBA00004651"/>
    </source>
</evidence>
<reference evidence="12" key="1">
    <citation type="journal article" date="2019" name="Int. J. Syst. Evol. Microbiol.">
        <title>The Global Catalogue of Microorganisms (GCM) 10K type strain sequencing project: providing services to taxonomists for standard genome sequencing and annotation.</title>
        <authorList>
            <consortium name="The Broad Institute Genomics Platform"/>
            <consortium name="The Broad Institute Genome Sequencing Center for Infectious Disease"/>
            <person name="Wu L."/>
            <person name="Ma J."/>
        </authorList>
    </citation>
    <scope>NUCLEOTIDE SEQUENCE [LARGE SCALE GENOMIC DNA]</scope>
    <source>
        <strain evidence="12">JCM 18542</strain>
    </source>
</reference>
<feature type="transmembrane region" description="Helical" evidence="9">
    <location>
        <begin position="439"/>
        <end position="462"/>
    </location>
</feature>
<feature type="transmembrane region" description="Helical" evidence="9">
    <location>
        <begin position="56"/>
        <end position="74"/>
    </location>
</feature>
<keyword evidence="6 9" id="KW-1133">Transmembrane helix</keyword>
<feature type="transmembrane region" description="Helical" evidence="9">
    <location>
        <begin position="373"/>
        <end position="393"/>
    </location>
</feature>
<feature type="transmembrane region" description="Helical" evidence="9">
    <location>
        <begin position="468"/>
        <end position="487"/>
    </location>
</feature>
<name>A0ABP9CVJ9_9ACTN</name>
<dbReference type="Pfam" id="PF00324">
    <property type="entry name" value="AA_permease"/>
    <property type="match status" value="1"/>
</dbReference>
<dbReference type="PROSITE" id="PS00218">
    <property type="entry name" value="AMINO_ACID_PERMEASE_1"/>
    <property type="match status" value="1"/>
</dbReference>
<feature type="transmembrane region" description="Helical" evidence="9">
    <location>
        <begin position="136"/>
        <end position="159"/>
    </location>
</feature>
<keyword evidence="5" id="KW-0029">Amino-acid transport</keyword>
<comment type="caution">
    <text evidence="11">The sequence shown here is derived from an EMBL/GenBank/DDBJ whole genome shotgun (WGS) entry which is preliminary data.</text>
</comment>